<gene>
    <name evidence="5" type="ORF">D9V41_00475</name>
</gene>
<dbReference type="Gene3D" id="2.30.38.10">
    <property type="entry name" value="Luciferase, Domain 3"/>
    <property type="match status" value="1"/>
</dbReference>
<feature type="domain" description="AMP-binding enzyme C-terminal" evidence="4">
    <location>
        <begin position="441"/>
        <end position="517"/>
    </location>
</feature>
<evidence type="ECO:0000259" key="4">
    <source>
        <dbReference type="Pfam" id="PF13193"/>
    </source>
</evidence>
<organism evidence="5 6">
    <name type="scientific">Aeromicrobium phragmitis</name>
    <dbReference type="NCBI Taxonomy" id="2478914"/>
    <lineage>
        <taxon>Bacteria</taxon>
        <taxon>Bacillati</taxon>
        <taxon>Actinomycetota</taxon>
        <taxon>Actinomycetes</taxon>
        <taxon>Propionibacteriales</taxon>
        <taxon>Nocardioidaceae</taxon>
        <taxon>Aeromicrobium</taxon>
    </lineage>
</organism>
<dbReference type="InterPro" id="IPR025110">
    <property type="entry name" value="AMP-bd_C"/>
</dbReference>
<keyword evidence="2 5" id="KW-0436">Ligase</keyword>
<proteinExistence type="inferred from homology"/>
<feature type="domain" description="AMP-dependent synthetase/ligase" evidence="3">
    <location>
        <begin position="27"/>
        <end position="390"/>
    </location>
</feature>
<dbReference type="InterPro" id="IPR045851">
    <property type="entry name" value="AMP-bd_C_sf"/>
</dbReference>
<dbReference type="Proteomes" id="UP000282515">
    <property type="component" value="Unassembled WGS sequence"/>
</dbReference>
<accession>A0A3L8PP66</accession>
<evidence type="ECO:0000259" key="3">
    <source>
        <dbReference type="Pfam" id="PF00501"/>
    </source>
</evidence>
<name>A0A3L8PP66_9ACTN</name>
<dbReference type="AlphaFoldDB" id="A0A3L8PP66"/>
<keyword evidence="6" id="KW-1185">Reference proteome</keyword>
<sequence length="535" mass="57331">MSALATSWWSADTSAPLLPLTVGQLLRDAAASAPDATALISVAPEREPRTWTYAELLADAEHAAAWLLDRYEPGEHVAVWTPNVPEWVVLQYGAALAGLVLVTANPALRGAELQYALDRSHAAGVFFVDSFRGTDMASIVRGVLPEAPEVREATPLEGWLDAIRSTPRRDALPVVDPESPTQIQFTSGTTGRSKAAVLKHAAMVNNAIYVRQRCGAPAGSVFGTALPLFHTAGCGLAGMGTFQQRGTFVLAEVFDPTLVLRAIEQHRVQTFAGVPAMLHAMLAHPELGEFDLSSLDVVMSGGDAVPPALADGWAELCGAAFTAVYGQTELSPIICQTRPDDARDDNLFTAGQPLPNVDVAILDPQSGAVLPVDHEGEICARGYQTMLGYLDMPEETSRTIDAEGWLHTGDLGRMDARGFVTVTGRIKDLIIRGGENIYPREIEEELLQHPAVAAAVVVGIQDAAWGEAVAAVVQLDAQQPAPTTDDLHDFVRERLAPHKTPKSWYVADALPTNAMGKLQKFRVRDQIVAGDLTPL</sequence>
<dbReference type="GO" id="GO:0031956">
    <property type="term" value="F:medium-chain fatty acid-CoA ligase activity"/>
    <property type="evidence" value="ECO:0007669"/>
    <property type="project" value="TreeGrafter"/>
</dbReference>
<comment type="similarity">
    <text evidence="1">Belongs to the ATP-dependent AMP-binding enzyme family.</text>
</comment>
<dbReference type="Pfam" id="PF00501">
    <property type="entry name" value="AMP-binding"/>
    <property type="match status" value="1"/>
</dbReference>
<dbReference type="Gene3D" id="3.40.50.980">
    <property type="match status" value="2"/>
</dbReference>
<evidence type="ECO:0000313" key="6">
    <source>
        <dbReference type="Proteomes" id="UP000282515"/>
    </source>
</evidence>
<evidence type="ECO:0000313" key="5">
    <source>
        <dbReference type="EMBL" id="RLV57171.1"/>
    </source>
</evidence>
<comment type="caution">
    <text evidence="5">The sequence shown here is derived from an EMBL/GenBank/DDBJ whole genome shotgun (WGS) entry which is preliminary data.</text>
</comment>
<dbReference type="RefSeq" id="WP_121792580.1">
    <property type="nucleotide sequence ID" value="NZ_RDBF01000001.1"/>
</dbReference>
<dbReference type="EMBL" id="RDBF01000001">
    <property type="protein sequence ID" value="RLV57171.1"/>
    <property type="molecule type" value="Genomic_DNA"/>
</dbReference>
<evidence type="ECO:0000256" key="2">
    <source>
        <dbReference type="ARBA" id="ARBA00022598"/>
    </source>
</evidence>
<dbReference type="InterPro" id="IPR000873">
    <property type="entry name" value="AMP-dep_synth/lig_dom"/>
</dbReference>
<evidence type="ECO:0000256" key="1">
    <source>
        <dbReference type="ARBA" id="ARBA00006432"/>
    </source>
</evidence>
<dbReference type="GO" id="GO:0006631">
    <property type="term" value="P:fatty acid metabolic process"/>
    <property type="evidence" value="ECO:0007669"/>
    <property type="project" value="TreeGrafter"/>
</dbReference>
<dbReference type="Pfam" id="PF13193">
    <property type="entry name" value="AMP-binding_C"/>
    <property type="match status" value="1"/>
</dbReference>
<dbReference type="OrthoDB" id="9803968at2"/>
<dbReference type="PANTHER" id="PTHR43201">
    <property type="entry name" value="ACYL-COA SYNTHETASE"/>
    <property type="match status" value="1"/>
</dbReference>
<dbReference type="SUPFAM" id="SSF56801">
    <property type="entry name" value="Acetyl-CoA synthetase-like"/>
    <property type="match status" value="1"/>
</dbReference>
<dbReference type="Gene3D" id="3.30.300.30">
    <property type="match status" value="1"/>
</dbReference>
<protein>
    <submittedName>
        <fullName evidence="5">Long-chain fatty acid--CoA ligase</fullName>
    </submittedName>
</protein>
<dbReference type="InterPro" id="IPR020845">
    <property type="entry name" value="AMP-binding_CS"/>
</dbReference>
<reference evidence="5 6" key="1">
    <citation type="submission" date="2018-10" db="EMBL/GenBank/DDBJ databases">
        <title>Aeromicrobium sp. 9W16Y-2 whole genome shotgun sequence.</title>
        <authorList>
            <person name="Li F."/>
        </authorList>
    </citation>
    <scope>NUCLEOTIDE SEQUENCE [LARGE SCALE GENOMIC DNA]</scope>
    <source>
        <strain evidence="5 6">9W16Y-2</strain>
    </source>
</reference>
<dbReference type="PANTHER" id="PTHR43201:SF5">
    <property type="entry name" value="MEDIUM-CHAIN ACYL-COA LIGASE ACSF2, MITOCHONDRIAL"/>
    <property type="match status" value="1"/>
</dbReference>
<dbReference type="PROSITE" id="PS00455">
    <property type="entry name" value="AMP_BINDING"/>
    <property type="match status" value="1"/>
</dbReference>